<dbReference type="InterPro" id="IPR039426">
    <property type="entry name" value="TonB-dep_rcpt-like"/>
</dbReference>
<evidence type="ECO:0000256" key="2">
    <source>
        <dbReference type="ARBA" id="ARBA00022448"/>
    </source>
</evidence>
<dbReference type="SUPFAM" id="SSF49464">
    <property type="entry name" value="Carboxypeptidase regulatory domain-like"/>
    <property type="match status" value="1"/>
</dbReference>
<dbReference type="InterPro" id="IPR023996">
    <property type="entry name" value="TonB-dep_OMP_SusC/RagA"/>
</dbReference>
<keyword evidence="2 7" id="KW-0813">Transport</keyword>
<dbReference type="InterPro" id="IPR036942">
    <property type="entry name" value="Beta-barrel_TonB_sf"/>
</dbReference>
<dbReference type="Pfam" id="PF13715">
    <property type="entry name" value="CarbopepD_reg_2"/>
    <property type="match status" value="1"/>
</dbReference>
<keyword evidence="5 7" id="KW-0472">Membrane</keyword>
<dbReference type="EMBL" id="JACOAF010000033">
    <property type="protein sequence ID" value="MBC3540957.1"/>
    <property type="molecule type" value="Genomic_DNA"/>
</dbReference>
<dbReference type="InterPro" id="IPR012910">
    <property type="entry name" value="Plug_dom"/>
</dbReference>
<evidence type="ECO:0000313" key="10">
    <source>
        <dbReference type="Proteomes" id="UP000659698"/>
    </source>
</evidence>
<dbReference type="SUPFAM" id="SSF56935">
    <property type="entry name" value="Porins"/>
    <property type="match status" value="1"/>
</dbReference>
<evidence type="ECO:0000256" key="5">
    <source>
        <dbReference type="ARBA" id="ARBA00023136"/>
    </source>
</evidence>
<evidence type="ECO:0000313" key="9">
    <source>
        <dbReference type="EMBL" id="MBC3540957.1"/>
    </source>
</evidence>
<dbReference type="PROSITE" id="PS52016">
    <property type="entry name" value="TONB_DEPENDENT_REC_3"/>
    <property type="match status" value="1"/>
</dbReference>
<comment type="subcellular location">
    <subcellularLocation>
        <location evidence="1 7">Cell outer membrane</location>
        <topology evidence="1 7">Multi-pass membrane protein</topology>
    </subcellularLocation>
</comment>
<reference evidence="9 10" key="1">
    <citation type="journal article" date="2019" name="Int. J. Syst. Evol. Microbiol.">
        <title>Rufibacter sediminis sp. nov., isolated from freshwater lake sediment.</title>
        <authorList>
            <person name="Qu J.H."/>
            <person name="Zhang L.J."/>
            <person name="Fu Y.H."/>
            <person name="Li H.F."/>
        </authorList>
    </citation>
    <scope>NUCLEOTIDE SEQUENCE [LARGE SCALE GENOMIC DNA]</scope>
    <source>
        <strain evidence="9 10">H-1</strain>
    </source>
</reference>
<name>A0ABR6VUS0_9BACT</name>
<sequence length="1040" mass="114431">MKKKLPQEVESGFEFRRQERGKISCWLFLLSVCLLVGSFAYEAQAQGRTVSGRVISAQGEGLAGVTVLVKGTSNGASTDASGNYSLSLASGQENGTLVFSYIGFISQEVPISGQATVNMTLQPDEQTLNEVVVIGYQTVRKEDLTGAVSVVDASDARRVTANTVAESLQGLAAGVTVRTTGAPGAGAKIDIRGTGTFGANEPLYVIDGMLSNATPDFNPNDIETIQVLKDASAAAIYGSRAANGVIIITTRKGKEGPLQIAGSVKTGIQQFRKRWDLKNSAEFAELNRQAYTNVGLAPQTSVSTEFDANVDTDWQEALMRTGSTQDYNLSLSGGSATGTYLVSGNYFKNKGTIIDNSFERANFRVNTTGERGRFSFGEFFLFSYTQDDYLEGDPLVEMLRMLPTMPIQGSRYVGPSNPEGWAIGDQTFANTFGVNPVALQNLLQRDQYNYRARGNAFVQFEILEGLAYKFNVGLESSFDNFRGFRRPGVVRQSTPNVLATADENRAQFLSTLFEHTVNFEREFGEHRLSAVAGVSNQKFRYDQIYGQKQNLPFNSSGQYYTVLNQGDNPIVGSYRNEWAILGYLGRVNYSFADRYLLSASFRRDGDSRFGPNYRWGNFPSVSVAWRVSEEPFFNLPLVSDLKLRASYGALGNSEVLSPFQYFGRISPFPRAVFGPEQTIAPGAINIQLANPNLHWEEKKTTNFGVDAAFLNNRLSVTAEYFISKTEDVLTNLPVPLTTGNAAPAGTTSEPPVNAASLQNKGIELTTTLRSAEKPLKWDLSVNLTHIKNEVLELGNLGEGRTYIQRGDARTQVGRAIGEWYVLKTDGIFQTQEEVAAHGVQPWAKPGDIRYVDVDGNGVLDVDKDRTYVGSPWPDIQGGVVFNASYNNFSFSMQWYGVAGNQIYNRPRYWTDRGNENASYRSDYSPWTPTNTGTEDPRIGFGNTDQGIQYNARPDTDRWLEDGSYLRLRNLEVGYTLPAALLQGIGLQSARVSLSGQNLFTFTKYTGLDPDIVGVNIFERGLDNGQYPALRIFSVGVQFGF</sequence>
<dbReference type="RefSeq" id="WP_186639346.1">
    <property type="nucleotide sequence ID" value="NZ_JACOAF010000033.1"/>
</dbReference>
<evidence type="ECO:0000256" key="3">
    <source>
        <dbReference type="ARBA" id="ARBA00022452"/>
    </source>
</evidence>
<comment type="caution">
    <text evidence="9">The sequence shown here is derived from an EMBL/GenBank/DDBJ whole genome shotgun (WGS) entry which is preliminary data.</text>
</comment>
<keyword evidence="9" id="KW-0675">Receptor</keyword>
<organism evidence="9 10">
    <name type="scientific">Rufibacter sediminis</name>
    <dbReference type="NCBI Taxonomy" id="2762756"/>
    <lineage>
        <taxon>Bacteria</taxon>
        <taxon>Pseudomonadati</taxon>
        <taxon>Bacteroidota</taxon>
        <taxon>Cytophagia</taxon>
        <taxon>Cytophagales</taxon>
        <taxon>Hymenobacteraceae</taxon>
        <taxon>Rufibacter</taxon>
    </lineage>
</organism>
<dbReference type="Gene3D" id="2.60.40.1120">
    <property type="entry name" value="Carboxypeptidase-like, regulatory domain"/>
    <property type="match status" value="1"/>
</dbReference>
<keyword evidence="6 7" id="KW-0998">Cell outer membrane</keyword>
<evidence type="ECO:0000256" key="7">
    <source>
        <dbReference type="PROSITE-ProRule" id="PRU01360"/>
    </source>
</evidence>
<evidence type="ECO:0000259" key="8">
    <source>
        <dbReference type="Pfam" id="PF07715"/>
    </source>
</evidence>
<evidence type="ECO:0000256" key="6">
    <source>
        <dbReference type="ARBA" id="ARBA00023237"/>
    </source>
</evidence>
<dbReference type="Gene3D" id="2.40.170.20">
    <property type="entry name" value="TonB-dependent receptor, beta-barrel domain"/>
    <property type="match status" value="1"/>
</dbReference>
<keyword evidence="4 7" id="KW-0812">Transmembrane</keyword>
<keyword evidence="10" id="KW-1185">Reference proteome</keyword>
<keyword evidence="3 7" id="KW-1134">Transmembrane beta strand</keyword>
<evidence type="ECO:0000256" key="1">
    <source>
        <dbReference type="ARBA" id="ARBA00004571"/>
    </source>
</evidence>
<dbReference type="NCBIfam" id="TIGR04057">
    <property type="entry name" value="SusC_RagA_signa"/>
    <property type="match status" value="1"/>
</dbReference>
<comment type="similarity">
    <text evidence="7">Belongs to the TonB-dependent receptor family.</text>
</comment>
<dbReference type="InterPro" id="IPR037066">
    <property type="entry name" value="Plug_dom_sf"/>
</dbReference>
<dbReference type="Pfam" id="PF07715">
    <property type="entry name" value="Plug"/>
    <property type="match status" value="1"/>
</dbReference>
<evidence type="ECO:0000256" key="4">
    <source>
        <dbReference type="ARBA" id="ARBA00022692"/>
    </source>
</evidence>
<dbReference type="InterPro" id="IPR023997">
    <property type="entry name" value="TonB-dep_OMP_SusC/RagA_CS"/>
</dbReference>
<proteinExistence type="inferred from homology"/>
<dbReference type="NCBIfam" id="TIGR04056">
    <property type="entry name" value="OMP_RagA_SusC"/>
    <property type="match status" value="1"/>
</dbReference>
<dbReference type="Proteomes" id="UP000659698">
    <property type="component" value="Unassembled WGS sequence"/>
</dbReference>
<feature type="domain" description="TonB-dependent receptor plug" evidence="8">
    <location>
        <begin position="141"/>
        <end position="245"/>
    </location>
</feature>
<gene>
    <name evidence="9" type="ORF">H7U12_14785</name>
</gene>
<accession>A0ABR6VUS0</accession>
<protein>
    <submittedName>
        <fullName evidence="9">TonB-dependent receptor</fullName>
    </submittedName>
</protein>
<dbReference type="InterPro" id="IPR008969">
    <property type="entry name" value="CarboxyPept-like_regulatory"/>
</dbReference>
<dbReference type="Gene3D" id="2.170.130.10">
    <property type="entry name" value="TonB-dependent receptor, plug domain"/>
    <property type="match status" value="1"/>
</dbReference>